<evidence type="ECO:0000313" key="8">
    <source>
        <dbReference type="EMBL" id="EDM79651.1"/>
    </source>
</evidence>
<dbReference type="InterPro" id="IPR039357">
    <property type="entry name" value="SRD5A/TECR"/>
</dbReference>
<reference evidence="8 9" key="1">
    <citation type="submission" date="2007-06" db="EMBL/GenBank/DDBJ databases">
        <authorList>
            <person name="Shimkets L."/>
            <person name="Ferriera S."/>
            <person name="Johnson J."/>
            <person name="Kravitz S."/>
            <person name="Beeson K."/>
            <person name="Sutton G."/>
            <person name="Rogers Y.-H."/>
            <person name="Friedman R."/>
            <person name="Frazier M."/>
            <person name="Venter J.C."/>
        </authorList>
    </citation>
    <scope>NUCLEOTIDE SEQUENCE [LARGE SCALE GENOMIC DNA]</scope>
    <source>
        <strain evidence="8 9">SIR-1</strain>
    </source>
</reference>
<keyword evidence="3 6" id="KW-1133">Transmembrane helix</keyword>
<dbReference type="Gene3D" id="1.20.120.1630">
    <property type="match status" value="1"/>
</dbReference>
<name>A6G326_9BACT</name>
<dbReference type="AlphaFoldDB" id="A6G326"/>
<accession>A6G326</accession>
<dbReference type="InterPro" id="IPR016636">
    <property type="entry name" value="3-oxo-5-alpha-steroid_4-DH"/>
</dbReference>
<feature type="transmembrane region" description="Helical" evidence="6">
    <location>
        <begin position="14"/>
        <end position="33"/>
    </location>
</feature>
<comment type="caution">
    <text evidence="8">The sequence shown here is derived from an EMBL/GenBank/DDBJ whole genome shotgun (WGS) entry which is preliminary data.</text>
</comment>
<dbReference type="eggNOG" id="ENOG502Z8VT">
    <property type="taxonomic scope" value="Bacteria"/>
</dbReference>
<dbReference type="PANTHER" id="PTHR10556">
    <property type="entry name" value="3-OXO-5-ALPHA-STEROID 4-DEHYDROGENASE"/>
    <property type="match status" value="1"/>
</dbReference>
<proteinExistence type="predicted"/>
<dbReference type="InterPro" id="IPR001104">
    <property type="entry name" value="3-oxo-5_a-steroid_4-DH_C"/>
</dbReference>
<dbReference type="Pfam" id="PF02544">
    <property type="entry name" value="Steroid_dh"/>
    <property type="match status" value="1"/>
</dbReference>
<keyword evidence="2 6" id="KW-0812">Transmembrane</keyword>
<dbReference type="Proteomes" id="UP000005801">
    <property type="component" value="Unassembled WGS sequence"/>
</dbReference>
<dbReference type="PANTHER" id="PTHR10556:SF43">
    <property type="entry name" value="STEROID 5-ALPHA-REDUCTASE DET2"/>
    <property type="match status" value="1"/>
</dbReference>
<evidence type="ECO:0000259" key="7">
    <source>
        <dbReference type="Pfam" id="PF02544"/>
    </source>
</evidence>
<comment type="subcellular location">
    <subcellularLocation>
        <location evidence="1">Membrane</location>
        <topology evidence="1">Multi-pass membrane protein</topology>
    </subcellularLocation>
</comment>
<dbReference type="PIRSF" id="PIRSF015596">
    <property type="entry name" value="5_alpha-SR2"/>
    <property type="match status" value="1"/>
</dbReference>
<evidence type="ECO:0000256" key="2">
    <source>
        <dbReference type="ARBA" id="ARBA00022692"/>
    </source>
</evidence>
<feature type="transmembrane region" description="Helical" evidence="6">
    <location>
        <begin position="146"/>
        <end position="163"/>
    </location>
</feature>
<dbReference type="GO" id="GO:0008202">
    <property type="term" value="P:steroid metabolic process"/>
    <property type="evidence" value="ECO:0007669"/>
    <property type="project" value="InterPro"/>
</dbReference>
<protein>
    <submittedName>
        <fullName evidence="8">Putative membrane dehydrogenase protein</fullName>
    </submittedName>
</protein>
<evidence type="ECO:0000256" key="6">
    <source>
        <dbReference type="SAM" id="Phobius"/>
    </source>
</evidence>
<dbReference type="EMBL" id="ABCS01000017">
    <property type="protein sequence ID" value="EDM79651.1"/>
    <property type="molecule type" value="Genomic_DNA"/>
</dbReference>
<evidence type="ECO:0000256" key="4">
    <source>
        <dbReference type="ARBA" id="ARBA00023002"/>
    </source>
</evidence>
<feature type="transmembrane region" description="Helical" evidence="6">
    <location>
        <begin position="109"/>
        <end position="126"/>
    </location>
</feature>
<keyword evidence="9" id="KW-1185">Reference proteome</keyword>
<evidence type="ECO:0000256" key="3">
    <source>
        <dbReference type="ARBA" id="ARBA00022989"/>
    </source>
</evidence>
<dbReference type="GO" id="GO:0016020">
    <property type="term" value="C:membrane"/>
    <property type="evidence" value="ECO:0007669"/>
    <property type="project" value="UniProtKB-SubCell"/>
</dbReference>
<evidence type="ECO:0000256" key="5">
    <source>
        <dbReference type="ARBA" id="ARBA00023136"/>
    </source>
</evidence>
<dbReference type="OrthoDB" id="9779233at2"/>
<organism evidence="8 9">
    <name type="scientific">Plesiocystis pacifica SIR-1</name>
    <dbReference type="NCBI Taxonomy" id="391625"/>
    <lineage>
        <taxon>Bacteria</taxon>
        <taxon>Pseudomonadati</taxon>
        <taxon>Myxococcota</taxon>
        <taxon>Polyangia</taxon>
        <taxon>Nannocystales</taxon>
        <taxon>Nannocystaceae</taxon>
        <taxon>Plesiocystis</taxon>
    </lineage>
</organism>
<feature type="domain" description="3-oxo-5-alpha-steroid 4-dehydrogenase C-terminal" evidence="7">
    <location>
        <begin position="108"/>
        <end position="256"/>
    </location>
</feature>
<keyword evidence="4" id="KW-0560">Oxidoreductase</keyword>
<evidence type="ECO:0000313" key="9">
    <source>
        <dbReference type="Proteomes" id="UP000005801"/>
    </source>
</evidence>
<gene>
    <name evidence="8" type="ORF">PPSIR1_16355</name>
</gene>
<feature type="transmembrane region" description="Helical" evidence="6">
    <location>
        <begin position="53"/>
        <end position="71"/>
    </location>
</feature>
<dbReference type="FunFam" id="1.20.120.1630:FF:000002">
    <property type="entry name" value="Steroid 5 alpha-reductase 1"/>
    <property type="match status" value="1"/>
</dbReference>
<dbReference type="STRING" id="391625.PPSIR1_16355"/>
<dbReference type="GO" id="GO:0003865">
    <property type="term" value="F:3-oxo-5-alpha-steroid 4-dehydrogenase activity"/>
    <property type="evidence" value="ECO:0007669"/>
    <property type="project" value="InterPro"/>
</dbReference>
<keyword evidence="5 6" id="KW-0472">Membrane</keyword>
<evidence type="ECO:0000256" key="1">
    <source>
        <dbReference type="ARBA" id="ARBA00004141"/>
    </source>
</evidence>
<dbReference type="PROSITE" id="PS50244">
    <property type="entry name" value="S5A_REDUCTASE"/>
    <property type="match status" value="1"/>
</dbReference>
<sequence>MPAGVGDTPEIHRLVTWILIGLAVVTLISTSVMTAPYGRHTSKSWGPSLPSRWGWVLMETPAVVVFCWIYMQGQHRFETVPLILLGLWQFHYVQRTYVFPFRTRSEKRMPVFVCAMGALFQLINAYINARWISHWGSYDPQWLMDWRLWLGAGMFLAGWAINFKADAMLIALREPGESGYKIPRGWLYEYVSCPNYLGEILEWTGWAVATWSLPGLAFALYTAANIGPRARSNHRWYQATFEDYPPERKALIPFLF</sequence>